<organism evidence="2 3">
    <name type="scientific">Candidatus Lactobacillus pullistercoris</name>
    <dbReference type="NCBI Taxonomy" id="2838636"/>
    <lineage>
        <taxon>Bacteria</taxon>
        <taxon>Bacillati</taxon>
        <taxon>Bacillota</taxon>
        <taxon>Bacilli</taxon>
        <taxon>Lactobacillales</taxon>
        <taxon>Lactobacillaceae</taxon>
        <taxon>Lactobacillus</taxon>
    </lineage>
</organism>
<dbReference type="EMBL" id="JAHLFT010000022">
    <property type="protein sequence ID" value="MBU3827858.1"/>
    <property type="molecule type" value="Genomic_DNA"/>
</dbReference>
<dbReference type="InterPro" id="IPR038141">
    <property type="entry name" value="YutD-like_sf"/>
</dbReference>
<evidence type="ECO:0000313" key="2">
    <source>
        <dbReference type="EMBL" id="MBU3827858.1"/>
    </source>
</evidence>
<dbReference type="InterPro" id="IPR009370">
    <property type="entry name" value="YutD-like"/>
</dbReference>
<dbReference type="Gene3D" id="3.50.4.20">
    <property type="match status" value="1"/>
</dbReference>
<dbReference type="PIRSF" id="PIRSF012565">
    <property type="entry name" value="DUF1027"/>
    <property type="match status" value="1"/>
</dbReference>
<comment type="caution">
    <text evidence="2">The sequence shown here is derived from an EMBL/GenBank/DDBJ whole genome shotgun (WGS) entry which is preliminary data.</text>
</comment>
<gene>
    <name evidence="2" type="ORF">H9806_01600</name>
</gene>
<accession>A0A9E2KQL0</accession>
<reference evidence="2" key="1">
    <citation type="journal article" date="2021" name="PeerJ">
        <title>Extensive microbial diversity within the chicken gut microbiome revealed by metagenomics and culture.</title>
        <authorList>
            <person name="Gilroy R."/>
            <person name="Ravi A."/>
            <person name="Getino M."/>
            <person name="Pursley I."/>
            <person name="Horton D.L."/>
            <person name="Alikhan N.F."/>
            <person name="Baker D."/>
            <person name="Gharbi K."/>
            <person name="Hall N."/>
            <person name="Watson M."/>
            <person name="Adriaenssens E.M."/>
            <person name="Foster-Nyarko E."/>
            <person name="Jarju S."/>
            <person name="Secka A."/>
            <person name="Antonio M."/>
            <person name="Oren A."/>
            <person name="Chaudhuri R.R."/>
            <person name="La Ragione R."/>
            <person name="Hildebrand F."/>
            <person name="Pallen M.J."/>
        </authorList>
    </citation>
    <scope>NUCLEOTIDE SEQUENCE</scope>
    <source>
        <strain evidence="2">F6-686</strain>
    </source>
</reference>
<proteinExistence type="predicted"/>
<dbReference type="Proteomes" id="UP000823844">
    <property type="component" value="Unassembled WGS sequence"/>
</dbReference>
<evidence type="ECO:0000256" key="1">
    <source>
        <dbReference type="SAM" id="MobiDB-lite"/>
    </source>
</evidence>
<dbReference type="AlphaFoldDB" id="A0A9E2KQL0"/>
<sequence length="195" mass="23314">MTEEKNKRKDENNQSENRFSKAQPLRHPMAVVAQENDKLKINKQLYRILINKRDAIDLETLRRKYDPYLDQYDFIVGDVSSEHLRLKGFYKDNVRTAIDRKVKAISDYVVEYCNPGAAYFVLELISPVHHYSKKIDTRNNSGRKRQYSNHRKLKLNNNFKKRRVHKTNFSKKKTISVRKHRGHKHSFVIKKRKES</sequence>
<feature type="region of interest" description="Disordered" evidence="1">
    <location>
        <begin position="1"/>
        <end position="22"/>
    </location>
</feature>
<dbReference type="Pfam" id="PF06265">
    <property type="entry name" value="YutD-like"/>
    <property type="match status" value="1"/>
</dbReference>
<protein>
    <submittedName>
        <fullName evidence="2">YutD family protein</fullName>
    </submittedName>
</protein>
<name>A0A9E2KQL0_9LACO</name>
<reference evidence="2" key="2">
    <citation type="submission" date="2021-04" db="EMBL/GenBank/DDBJ databases">
        <authorList>
            <person name="Gilroy R."/>
        </authorList>
    </citation>
    <scope>NUCLEOTIDE SEQUENCE</scope>
    <source>
        <strain evidence="2">F6-686</strain>
    </source>
</reference>
<feature type="compositionally biased region" description="Basic and acidic residues" evidence="1">
    <location>
        <begin position="1"/>
        <end position="12"/>
    </location>
</feature>
<evidence type="ECO:0000313" key="3">
    <source>
        <dbReference type="Proteomes" id="UP000823844"/>
    </source>
</evidence>